<dbReference type="AlphaFoldDB" id="A0A917G9N9"/>
<sequence length="76" mass="8589">MEEKRIHPALLRLFVIFPNILSYVLLIGLIIFVMSNYAVLKANEALSTWLIIIAILAPAALFTTYRIVQKIRSGAM</sequence>
<dbReference type="RefSeq" id="WP_188615686.1">
    <property type="nucleotide sequence ID" value="NZ_BMJT01000011.1"/>
</dbReference>
<keyword evidence="1" id="KW-0472">Membrane</keyword>
<reference evidence="2" key="1">
    <citation type="journal article" date="2014" name="Int. J. Syst. Evol. Microbiol.">
        <title>Complete genome sequence of Corynebacterium casei LMG S-19264T (=DSM 44701T), isolated from a smear-ripened cheese.</title>
        <authorList>
            <consortium name="US DOE Joint Genome Institute (JGI-PGF)"/>
            <person name="Walter F."/>
            <person name="Albersmeier A."/>
            <person name="Kalinowski J."/>
            <person name="Ruckert C."/>
        </authorList>
    </citation>
    <scope>NUCLEOTIDE SEQUENCE</scope>
    <source>
        <strain evidence="2">CGMCC 1.15760</strain>
    </source>
</reference>
<proteinExistence type="predicted"/>
<evidence type="ECO:0008006" key="4">
    <source>
        <dbReference type="Google" id="ProtNLM"/>
    </source>
</evidence>
<feature type="transmembrane region" description="Helical" evidence="1">
    <location>
        <begin position="46"/>
        <end position="68"/>
    </location>
</feature>
<feature type="transmembrane region" description="Helical" evidence="1">
    <location>
        <begin position="12"/>
        <end position="34"/>
    </location>
</feature>
<evidence type="ECO:0000313" key="3">
    <source>
        <dbReference type="Proteomes" id="UP000616608"/>
    </source>
</evidence>
<keyword evidence="1" id="KW-1133">Transmembrane helix</keyword>
<evidence type="ECO:0000313" key="2">
    <source>
        <dbReference type="EMBL" id="GGG31715.1"/>
    </source>
</evidence>
<evidence type="ECO:0000256" key="1">
    <source>
        <dbReference type="SAM" id="Phobius"/>
    </source>
</evidence>
<dbReference type="EMBL" id="BMJT01000011">
    <property type="protein sequence ID" value="GGG31715.1"/>
    <property type="molecule type" value="Genomic_DNA"/>
</dbReference>
<dbReference type="Proteomes" id="UP000616608">
    <property type="component" value="Unassembled WGS sequence"/>
</dbReference>
<comment type="caution">
    <text evidence="2">The sequence shown here is derived from an EMBL/GenBank/DDBJ whole genome shotgun (WGS) entry which is preliminary data.</text>
</comment>
<protein>
    <recommendedName>
        <fullName evidence="4">Acyl-phosphate glycerol 3-phosphate acyltransferase</fullName>
    </recommendedName>
</protein>
<keyword evidence="3" id="KW-1185">Reference proteome</keyword>
<accession>A0A917G9N9</accession>
<name>A0A917G9N9_9BACI</name>
<keyword evidence="1" id="KW-0812">Transmembrane</keyword>
<reference evidence="2" key="2">
    <citation type="submission" date="2020-09" db="EMBL/GenBank/DDBJ databases">
        <authorList>
            <person name="Sun Q."/>
            <person name="Zhou Y."/>
        </authorList>
    </citation>
    <scope>NUCLEOTIDE SEQUENCE</scope>
    <source>
        <strain evidence="2">CGMCC 1.15760</strain>
    </source>
</reference>
<organism evidence="2 3">
    <name type="scientific">Lysinibacillus alkalisoli</name>
    <dbReference type="NCBI Taxonomy" id="1911548"/>
    <lineage>
        <taxon>Bacteria</taxon>
        <taxon>Bacillati</taxon>
        <taxon>Bacillota</taxon>
        <taxon>Bacilli</taxon>
        <taxon>Bacillales</taxon>
        <taxon>Bacillaceae</taxon>
        <taxon>Lysinibacillus</taxon>
    </lineage>
</organism>
<gene>
    <name evidence="2" type="ORF">GCM10007425_27960</name>
</gene>